<evidence type="ECO:0000256" key="2">
    <source>
        <dbReference type="ARBA" id="ARBA00023239"/>
    </source>
</evidence>
<dbReference type="Gene3D" id="3.40.225.10">
    <property type="entry name" value="Class II aldolase/adducin N-terminal domain"/>
    <property type="match status" value="1"/>
</dbReference>
<dbReference type="AlphaFoldDB" id="A0A8J6M5E3"/>
<evidence type="ECO:0000313" key="4">
    <source>
        <dbReference type="EMBL" id="MBC5721374.1"/>
    </source>
</evidence>
<dbReference type="GO" id="GO:0005829">
    <property type="term" value="C:cytosol"/>
    <property type="evidence" value="ECO:0007669"/>
    <property type="project" value="TreeGrafter"/>
</dbReference>
<gene>
    <name evidence="4" type="ORF">H8S11_00840</name>
</gene>
<dbReference type="EMBL" id="JACOPO010000001">
    <property type="protein sequence ID" value="MBC5721374.1"/>
    <property type="molecule type" value="Genomic_DNA"/>
</dbReference>
<dbReference type="InterPro" id="IPR001303">
    <property type="entry name" value="Aldolase_II/adducin_N"/>
</dbReference>
<dbReference type="PANTHER" id="PTHR22789:SF0">
    <property type="entry name" value="3-OXO-TETRONATE 4-PHOSPHATE DECARBOXYLASE-RELATED"/>
    <property type="match status" value="1"/>
</dbReference>
<dbReference type="GO" id="GO:0019323">
    <property type="term" value="P:pentose catabolic process"/>
    <property type="evidence" value="ECO:0007669"/>
    <property type="project" value="TreeGrafter"/>
</dbReference>
<evidence type="ECO:0000313" key="5">
    <source>
        <dbReference type="Proteomes" id="UP000628736"/>
    </source>
</evidence>
<sequence>MEQDRETLCQVCLLLYQRGYVVSNDGNVSVRIGEDQVLITPSGVSKGRLTPDMLVVCDLEGRVLAGHLHPSSESAMHLLVYRERPDVGAVVHAHPPAATAFSICRRPLAQHYLTETISGLGEVPVAPFALPSTSQVPDSLRPYVAGCNGALLANHGAIAWGRDLWHAFDRMEQVEQTAKIFALVHQLGGGVELSPEQVGAIRGLEGHYRTLSGSRTPHEEQGGGRT</sequence>
<dbReference type="Pfam" id="PF00596">
    <property type="entry name" value="Aldolase_II"/>
    <property type="match status" value="1"/>
</dbReference>
<evidence type="ECO:0000259" key="3">
    <source>
        <dbReference type="SMART" id="SM01007"/>
    </source>
</evidence>
<protein>
    <submittedName>
        <fullName evidence="4">Class II aldolase/adducin family protein</fullName>
    </submittedName>
</protein>
<keyword evidence="1" id="KW-0479">Metal-binding</keyword>
<keyword evidence="5" id="KW-1185">Reference proteome</keyword>
<name>A0A8J6M5E3_9FIRM</name>
<dbReference type="RefSeq" id="WP_186851866.1">
    <property type="nucleotide sequence ID" value="NZ_JACOPO010000001.1"/>
</dbReference>
<dbReference type="GO" id="GO:0016832">
    <property type="term" value="F:aldehyde-lyase activity"/>
    <property type="evidence" value="ECO:0007669"/>
    <property type="project" value="TreeGrafter"/>
</dbReference>
<dbReference type="GO" id="GO:0046872">
    <property type="term" value="F:metal ion binding"/>
    <property type="evidence" value="ECO:0007669"/>
    <property type="project" value="UniProtKB-KW"/>
</dbReference>
<dbReference type="InterPro" id="IPR036409">
    <property type="entry name" value="Aldolase_II/adducin_N_sf"/>
</dbReference>
<dbReference type="InterPro" id="IPR050197">
    <property type="entry name" value="Aldolase_class_II_sugar_metab"/>
</dbReference>
<organism evidence="4 5">
    <name type="scientific">Flintibacter hominis</name>
    <dbReference type="NCBI Taxonomy" id="2763048"/>
    <lineage>
        <taxon>Bacteria</taxon>
        <taxon>Bacillati</taxon>
        <taxon>Bacillota</taxon>
        <taxon>Clostridia</taxon>
        <taxon>Eubacteriales</taxon>
        <taxon>Flintibacter</taxon>
    </lineage>
</organism>
<evidence type="ECO:0000256" key="1">
    <source>
        <dbReference type="ARBA" id="ARBA00022723"/>
    </source>
</evidence>
<feature type="domain" description="Class II aldolase/adducin N-terminal" evidence="3">
    <location>
        <begin position="6"/>
        <end position="182"/>
    </location>
</feature>
<dbReference type="SMART" id="SM01007">
    <property type="entry name" value="Aldolase_II"/>
    <property type="match status" value="1"/>
</dbReference>
<dbReference type="PANTHER" id="PTHR22789">
    <property type="entry name" value="FUCULOSE PHOSPHATE ALDOLASE"/>
    <property type="match status" value="1"/>
</dbReference>
<accession>A0A8J6M5E3</accession>
<reference evidence="4" key="1">
    <citation type="submission" date="2020-08" db="EMBL/GenBank/DDBJ databases">
        <title>Genome public.</title>
        <authorList>
            <person name="Liu C."/>
            <person name="Sun Q."/>
        </authorList>
    </citation>
    <scope>NUCLEOTIDE SEQUENCE</scope>
    <source>
        <strain evidence="4">NSJ-23</strain>
    </source>
</reference>
<comment type="caution">
    <text evidence="4">The sequence shown here is derived from an EMBL/GenBank/DDBJ whole genome shotgun (WGS) entry which is preliminary data.</text>
</comment>
<dbReference type="SUPFAM" id="SSF53639">
    <property type="entry name" value="AraD/HMP-PK domain-like"/>
    <property type="match status" value="1"/>
</dbReference>
<dbReference type="Proteomes" id="UP000628736">
    <property type="component" value="Unassembled WGS sequence"/>
</dbReference>
<keyword evidence="2" id="KW-0456">Lyase</keyword>
<proteinExistence type="predicted"/>